<evidence type="ECO:0000313" key="2">
    <source>
        <dbReference type="EMBL" id="CAB5209327.1"/>
    </source>
</evidence>
<protein>
    <submittedName>
        <fullName evidence="2">Uncharacterized protein</fullName>
    </submittedName>
</protein>
<dbReference type="EMBL" id="LR798231">
    <property type="protein sequence ID" value="CAB5209327.1"/>
    <property type="molecule type" value="Genomic_DNA"/>
</dbReference>
<dbReference type="InterPro" id="IPR042303">
    <property type="entry name" value="Malonyl_CoA_deC_C_sf"/>
</dbReference>
<evidence type="ECO:0000313" key="1">
    <source>
        <dbReference type="EMBL" id="CAB4125780.1"/>
    </source>
</evidence>
<reference evidence="2" key="1">
    <citation type="submission" date="2020-05" db="EMBL/GenBank/DDBJ databases">
        <authorList>
            <person name="Chiriac C."/>
            <person name="Salcher M."/>
            <person name="Ghai R."/>
            <person name="Kavagutti S V."/>
        </authorList>
    </citation>
    <scope>NUCLEOTIDE SEQUENCE</scope>
</reference>
<dbReference type="Gene3D" id="3.40.630.150">
    <property type="entry name" value="Malonyl-CoA decarboxylase, catalytic domain"/>
    <property type="match status" value="1"/>
</dbReference>
<gene>
    <name evidence="2" type="ORF">UFOVP181_424</name>
    <name evidence="1" type="ORF">UFOVP57_215</name>
</gene>
<accession>A0A6J7WF18</accession>
<organism evidence="2">
    <name type="scientific">uncultured Caudovirales phage</name>
    <dbReference type="NCBI Taxonomy" id="2100421"/>
    <lineage>
        <taxon>Viruses</taxon>
        <taxon>Duplodnaviria</taxon>
        <taxon>Heunggongvirae</taxon>
        <taxon>Uroviricota</taxon>
        <taxon>Caudoviricetes</taxon>
        <taxon>Peduoviridae</taxon>
        <taxon>Maltschvirus</taxon>
        <taxon>Maltschvirus maltsch</taxon>
    </lineage>
</organism>
<proteinExistence type="predicted"/>
<dbReference type="EMBL" id="LR796187">
    <property type="protein sequence ID" value="CAB4125780.1"/>
    <property type="molecule type" value="Genomic_DNA"/>
</dbReference>
<sequence>MELYHLRSTTDPLTKVIKDDPVRPHIPLEQRVNDAAEILILRAGEEILAATCMQWLKDIPTSEQDLIDIDKDHDVAVFYTIWSYAPGAGANLLKQAASWLLKDYPGIKAIVTLSPQTKMAERFHLKNGATVHQTNETTVNYKYYAKD</sequence>
<name>A0A6J7WF18_9CAUD</name>